<keyword evidence="1" id="KW-0472">Membrane</keyword>
<dbReference type="PANTHER" id="PTHR45907">
    <property type="entry name" value="SERPENTINE RECEPTOR, CLASS J"/>
    <property type="match status" value="1"/>
</dbReference>
<dbReference type="Proteomes" id="UP001175271">
    <property type="component" value="Unassembled WGS sequence"/>
</dbReference>
<gene>
    <name evidence="2" type="ORF">QR680_015631</name>
</gene>
<dbReference type="InterPro" id="IPR019422">
    <property type="entry name" value="7TM_GPCR_serpentine_rcpt_Srh"/>
</dbReference>
<evidence type="ECO:0000313" key="2">
    <source>
        <dbReference type="EMBL" id="KAK0401183.1"/>
    </source>
</evidence>
<feature type="transmembrane region" description="Helical" evidence="1">
    <location>
        <begin position="188"/>
        <end position="212"/>
    </location>
</feature>
<protein>
    <submittedName>
        <fullName evidence="2">Uncharacterized protein</fullName>
    </submittedName>
</protein>
<dbReference type="PANTHER" id="PTHR45907:SF16">
    <property type="entry name" value="SERPENTINE RECEPTOR, CLASS J"/>
    <property type="match status" value="1"/>
</dbReference>
<dbReference type="InterPro" id="IPR019423">
    <property type="entry name" value="7TM_GPCR_serpentine_rcpt_Srj"/>
</dbReference>
<dbReference type="Gene3D" id="1.20.1070.10">
    <property type="entry name" value="Rhodopsin 7-helix transmembrane proteins"/>
    <property type="match status" value="1"/>
</dbReference>
<feature type="transmembrane region" description="Helical" evidence="1">
    <location>
        <begin position="94"/>
        <end position="114"/>
    </location>
</feature>
<keyword evidence="3" id="KW-1185">Reference proteome</keyword>
<keyword evidence="1" id="KW-1133">Transmembrane helix</keyword>
<feature type="transmembrane region" description="Helical" evidence="1">
    <location>
        <begin position="270"/>
        <end position="293"/>
    </location>
</feature>
<feature type="transmembrane region" description="Helical" evidence="1">
    <location>
        <begin position="46"/>
        <end position="67"/>
    </location>
</feature>
<dbReference type="Pfam" id="PF10318">
    <property type="entry name" value="7TM_GPCR_Srh"/>
    <property type="match status" value="1"/>
</dbReference>
<proteinExistence type="predicted"/>
<dbReference type="AlphaFoldDB" id="A0AA39H8G8"/>
<feature type="transmembrane region" description="Helical" evidence="1">
    <location>
        <begin position="12"/>
        <end position="34"/>
    </location>
</feature>
<organism evidence="2 3">
    <name type="scientific">Steinernema hermaphroditum</name>
    <dbReference type="NCBI Taxonomy" id="289476"/>
    <lineage>
        <taxon>Eukaryota</taxon>
        <taxon>Metazoa</taxon>
        <taxon>Ecdysozoa</taxon>
        <taxon>Nematoda</taxon>
        <taxon>Chromadorea</taxon>
        <taxon>Rhabditida</taxon>
        <taxon>Tylenchina</taxon>
        <taxon>Panagrolaimomorpha</taxon>
        <taxon>Strongyloidoidea</taxon>
        <taxon>Steinernematidae</taxon>
        <taxon>Steinernema</taxon>
    </lineage>
</organism>
<comment type="caution">
    <text evidence="2">The sequence shown here is derived from an EMBL/GenBank/DDBJ whole genome shotgun (WGS) entry which is preliminary data.</text>
</comment>
<accession>A0AA39H8G8</accession>
<reference evidence="2" key="1">
    <citation type="submission" date="2023-06" db="EMBL/GenBank/DDBJ databases">
        <title>Genomic analysis of the entomopathogenic nematode Steinernema hermaphroditum.</title>
        <authorList>
            <person name="Schwarz E.M."/>
            <person name="Heppert J.K."/>
            <person name="Baniya A."/>
            <person name="Schwartz H.T."/>
            <person name="Tan C.-H."/>
            <person name="Antoshechkin I."/>
            <person name="Sternberg P.W."/>
            <person name="Goodrich-Blair H."/>
            <person name="Dillman A.R."/>
        </authorList>
    </citation>
    <scope>NUCLEOTIDE SEQUENCE</scope>
    <source>
        <strain evidence="2">PS9179</strain>
        <tissue evidence="2">Whole animal</tissue>
    </source>
</reference>
<evidence type="ECO:0000256" key="1">
    <source>
        <dbReference type="SAM" id="Phobius"/>
    </source>
</evidence>
<feature type="transmembrane region" description="Helical" evidence="1">
    <location>
        <begin position="233"/>
        <end position="264"/>
    </location>
</feature>
<evidence type="ECO:0000313" key="3">
    <source>
        <dbReference type="Proteomes" id="UP001175271"/>
    </source>
</evidence>
<keyword evidence="1" id="KW-0812">Transmembrane</keyword>
<feature type="transmembrane region" description="Helical" evidence="1">
    <location>
        <begin position="134"/>
        <end position="159"/>
    </location>
</feature>
<name>A0AA39H8G8_9BILA</name>
<dbReference type="EMBL" id="JAUCMV010000004">
    <property type="protein sequence ID" value="KAK0401183.1"/>
    <property type="molecule type" value="Genomic_DNA"/>
</dbReference>
<sequence length="321" mass="35908">MLPSTTTEQVFSIAMDLSAIFHVPVKLFAMHIIYRHSPSNMEALPYFLLNIMAWNFLANICSGILHVQPQFPAECFKVSGPIALLTTDERAGHIVFGLLFACIHNTVAALFLAFPYRFFVFTYPDLISKFTPKWGWACCASVHIGSSAISLFSFSQLIVSYDDYPERNELPARDGIYCFVNNGWKPTIFIVALILGAGAALTIILLFSLLLRRQIMKMKNLMSEQTLKLQSKFLRYLLIITIVPVAVGACPIGICVLCLLFPHISYSREVAMTCVVLVMNFGAVNAIISIATFKPYWNAAKRITRKALRAQSTSVQPLHKQ</sequence>
<dbReference type="SUPFAM" id="SSF81321">
    <property type="entry name" value="Family A G protein-coupled receptor-like"/>
    <property type="match status" value="1"/>
</dbReference>